<dbReference type="PANTHER" id="PTHR48111">
    <property type="entry name" value="REGULATOR OF RPOS"/>
    <property type="match status" value="1"/>
</dbReference>
<evidence type="ECO:0000313" key="5">
    <source>
        <dbReference type="EMBL" id="SFK33847.1"/>
    </source>
</evidence>
<dbReference type="Pfam" id="PF04397">
    <property type="entry name" value="LytTR"/>
    <property type="match status" value="1"/>
</dbReference>
<feature type="modified residue" description="4-aspartylphosphate" evidence="2">
    <location>
        <position position="54"/>
    </location>
</feature>
<protein>
    <submittedName>
        <fullName evidence="5">Two component transcriptional regulator, LytTR family</fullName>
    </submittedName>
</protein>
<evidence type="ECO:0000256" key="2">
    <source>
        <dbReference type="PROSITE-ProRule" id="PRU00169"/>
    </source>
</evidence>
<evidence type="ECO:0000256" key="1">
    <source>
        <dbReference type="ARBA" id="ARBA00023125"/>
    </source>
</evidence>
<dbReference type="Pfam" id="PF00072">
    <property type="entry name" value="Response_reg"/>
    <property type="match status" value="1"/>
</dbReference>
<dbReference type="InterPro" id="IPR011006">
    <property type="entry name" value="CheY-like_superfamily"/>
</dbReference>
<dbReference type="NCBIfam" id="NF008677">
    <property type="entry name" value="PRK11697.1"/>
    <property type="match status" value="1"/>
</dbReference>
<reference evidence="5 6" key="1">
    <citation type="submission" date="2016-10" db="EMBL/GenBank/DDBJ databases">
        <authorList>
            <person name="Varghese N."/>
            <person name="Submissions S."/>
        </authorList>
    </citation>
    <scope>NUCLEOTIDE SEQUENCE [LARGE SCALE GENOMIC DNA]</scope>
    <source>
        <strain evidence="5 6">DSM 16392</strain>
    </source>
</reference>
<dbReference type="PROSITE" id="PS50110">
    <property type="entry name" value="RESPONSE_REGULATORY"/>
    <property type="match status" value="1"/>
</dbReference>
<feature type="domain" description="HTH LytTR-type" evidence="4">
    <location>
        <begin position="135"/>
        <end position="235"/>
    </location>
</feature>
<dbReference type="SUPFAM" id="SSF52172">
    <property type="entry name" value="CheY-like"/>
    <property type="match status" value="1"/>
</dbReference>
<dbReference type="SMART" id="SM00850">
    <property type="entry name" value="LytTR"/>
    <property type="match status" value="1"/>
</dbReference>
<feature type="domain" description="Response regulatory" evidence="3">
    <location>
        <begin position="3"/>
        <end position="116"/>
    </location>
</feature>
<dbReference type="PROSITE" id="PS50930">
    <property type="entry name" value="HTH_LYTTR"/>
    <property type="match status" value="1"/>
</dbReference>
<comment type="caution">
    <text evidence="5">The sequence shown here is derived from an EMBL/GenBank/DDBJ whole genome shotgun (WGS) entry which is preliminary data.</text>
</comment>
<proteinExistence type="predicted"/>
<dbReference type="InterPro" id="IPR007492">
    <property type="entry name" value="LytTR_DNA-bd_dom"/>
</dbReference>
<dbReference type="Gene3D" id="3.40.50.2300">
    <property type="match status" value="1"/>
</dbReference>
<dbReference type="Proteomes" id="UP000199598">
    <property type="component" value="Unassembled WGS sequence"/>
</dbReference>
<dbReference type="SMART" id="SM00448">
    <property type="entry name" value="REC"/>
    <property type="match status" value="1"/>
</dbReference>
<dbReference type="InterPro" id="IPR001789">
    <property type="entry name" value="Sig_transdc_resp-reg_receiver"/>
</dbReference>
<name>A0A1I3YPI1_9HYPH</name>
<dbReference type="Gene3D" id="2.40.50.1020">
    <property type="entry name" value="LytTr DNA-binding domain"/>
    <property type="match status" value="1"/>
</dbReference>
<organism evidence="5 6">
    <name type="scientific">Pseudovibrio ascidiaceicola</name>
    <dbReference type="NCBI Taxonomy" id="285279"/>
    <lineage>
        <taxon>Bacteria</taxon>
        <taxon>Pseudomonadati</taxon>
        <taxon>Pseudomonadota</taxon>
        <taxon>Alphaproteobacteria</taxon>
        <taxon>Hyphomicrobiales</taxon>
        <taxon>Stappiaceae</taxon>
        <taxon>Pseudovibrio</taxon>
    </lineage>
</organism>
<evidence type="ECO:0000259" key="3">
    <source>
        <dbReference type="PROSITE" id="PS50110"/>
    </source>
</evidence>
<keyword evidence="6" id="KW-1185">Reference proteome</keyword>
<dbReference type="CDD" id="cd17532">
    <property type="entry name" value="REC_LytTR_AlgR-like"/>
    <property type="match status" value="1"/>
</dbReference>
<dbReference type="InterPro" id="IPR039420">
    <property type="entry name" value="WalR-like"/>
</dbReference>
<accession>A0A1I3YPI1</accession>
<evidence type="ECO:0000259" key="4">
    <source>
        <dbReference type="PROSITE" id="PS50930"/>
    </source>
</evidence>
<dbReference type="EMBL" id="FOSK01000004">
    <property type="protein sequence ID" value="SFK33847.1"/>
    <property type="molecule type" value="Genomic_DNA"/>
</dbReference>
<dbReference type="PANTHER" id="PTHR48111:SF3">
    <property type="entry name" value="TRANSCRIPTIONAL REGULATORY PROTEIN BTSR"/>
    <property type="match status" value="1"/>
</dbReference>
<dbReference type="RefSeq" id="WP_063309596.1">
    <property type="nucleotide sequence ID" value="NZ_FOSK01000004.1"/>
</dbReference>
<gene>
    <name evidence="5" type="ORF">SAMN04488518_104153</name>
</gene>
<evidence type="ECO:0000313" key="6">
    <source>
        <dbReference type="Proteomes" id="UP000199598"/>
    </source>
</evidence>
<keyword evidence="2" id="KW-0597">Phosphoprotein</keyword>
<sequence>MISCLIVDDEPYAREELKDLLTGADGIEVLGECSNAIDALGFINKHKPQLVFLDIQMPRISGMEMIGMLDPETMPRIVFSTAYDEYAIKAFEHHAFDYLLKPIEEDRLAKTLGRVRSDLRPQLMEEITPQELQHLPCYLGNKLKVVPVATVEYVFSDLSGIHVATAESYVHTHLTLKVLEQRTALARCHRQYLVSPDAISEIVLQETGAEVVTHNGTKIPVSRRYLKSLKQHFGYS</sequence>
<keyword evidence="1" id="KW-0238">DNA-binding</keyword>